<protein>
    <submittedName>
        <fullName evidence="1">Uncharacterized protein</fullName>
    </submittedName>
</protein>
<evidence type="ECO:0000313" key="2">
    <source>
        <dbReference type="Proteomes" id="UP001281147"/>
    </source>
</evidence>
<keyword evidence="2" id="KW-1185">Reference proteome</keyword>
<dbReference type="Proteomes" id="UP001281147">
    <property type="component" value="Unassembled WGS sequence"/>
</dbReference>
<organism evidence="1 2">
    <name type="scientific">Vermiconidia calcicola</name>
    <dbReference type="NCBI Taxonomy" id="1690605"/>
    <lineage>
        <taxon>Eukaryota</taxon>
        <taxon>Fungi</taxon>
        <taxon>Dikarya</taxon>
        <taxon>Ascomycota</taxon>
        <taxon>Pezizomycotina</taxon>
        <taxon>Dothideomycetes</taxon>
        <taxon>Dothideomycetidae</taxon>
        <taxon>Mycosphaerellales</taxon>
        <taxon>Extremaceae</taxon>
        <taxon>Vermiconidia</taxon>
    </lineage>
</organism>
<name>A0ACC3NIV1_9PEZI</name>
<gene>
    <name evidence="1" type="ORF">LTR37_005944</name>
</gene>
<reference evidence="1" key="1">
    <citation type="submission" date="2023-07" db="EMBL/GenBank/DDBJ databases">
        <title>Black Yeasts Isolated from many extreme environments.</title>
        <authorList>
            <person name="Coleine C."/>
            <person name="Stajich J.E."/>
            <person name="Selbmann L."/>
        </authorList>
    </citation>
    <scope>NUCLEOTIDE SEQUENCE</scope>
    <source>
        <strain evidence="1">CCFEE 5714</strain>
    </source>
</reference>
<sequence length="366" mass="40647">MPKLLPQESTLIGLLPSAGGLNKIHEKRNESSASSSAYNGVKPVALSSAHIIFTAISLFCMLLLAIMLGSRLHSLWDRKERRSMTFIRILVYMLYGCAISFVLTAAVLESGLDLRTLGSCRAAIYICLVFYVGSKVLVQIFLVERAHAVRYMHKRRRDDWLRLTGMAIIVVGFGAIAVVAFMYPYAELAESDGKCRIGLPLRVTIPLLTYDILINAALTGVFVALLRPLLQFRKPAESRAKVNSLIEQHTQHPSDARRPTTVHTSSSTRSHFTYDPQHPVTRAVAVDPNFKRLRKLILKSIVGAGLALVPTIVNMCLLFERGGKEHGWLCFTICTVEGKWSMIGLLSVALTICSDLVCRRDTLSHR</sequence>
<dbReference type="EMBL" id="JAUTXU010000038">
    <property type="protein sequence ID" value="KAK3717235.1"/>
    <property type="molecule type" value="Genomic_DNA"/>
</dbReference>
<proteinExistence type="predicted"/>
<comment type="caution">
    <text evidence="1">The sequence shown here is derived from an EMBL/GenBank/DDBJ whole genome shotgun (WGS) entry which is preliminary data.</text>
</comment>
<accession>A0ACC3NIV1</accession>
<evidence type="ECO:0000313" key="1">
    <source>
        <dbReference type="EMBL" id="KAK3717235.1"/>
    </source>
</evidence>